<evidence type="ECO:0000256" key="5">
    <source>
        <dbReference type="ARBA" id="ARBA00022692"/>
    </source>
</evidence>
<dbReference type="PANTHER" id="PTHR30294:SF38">
    <property type="entry name" value="TRANSPORT PERMEASE PROTEIN"/>
    <property type="match status" value="1"/>
</dbReference>
<sequence length="110" mass="11743">MSTGFCGMSLGLFISVLCTDENAAMQAALGTMYPCLLLSGIMWPIEAMPTALWYISRAMPTALSAEAMRSVISRGFDMTATSVWAGVVSSSGWSVLLLMLSLLLIKLRGV</sequence>
<dbReference type="InterPro" id="IPR047817">
    <property type="entry name" value="ABC2_TM_bact-type"/>
</dbReference>
<evidence type="ECO:0000259" key="10">
    <source>
        <dbReference type="PROSITE" id="PS51012"/>
    </source>
</evidence>
<dbReference type="Pfam" id="PF01061">
    <property type="entry name" value="ABC2_membrane"/>
    <property type="match status" value="1"/>
</dbReference>
<evidence type="ECO:0000256" key="6">
    <source>
        <dbReference type="ARBA" id="ARBA00022989"/>
    </source>
</evidence>
<evidence type="ECO:0000256" key="8">
    <source>
        <dbReference type="SAM" id="Phobius"/>
    </source>
</evidence>
<dbReference type="PANTHER" id="PTHR30294">
    <property type="entry name" value="MEMBRANE COMPONENT OF ABC TRANSPORTER YHHJ-RELATED"/>
    <property type="match status" value="1"/>
</dbReference>
<dbReference type="InterPro" id="IPR013525">
    <property type="entry name" value="ABC2_TM"/>
</dbReference>
<comment type="subcellular location">
    <subcellularLocation>
        <location evidence="1">Cell membrane</location>
        <topology evidence="1">Multi-pass membrane protein</topology>
    </subcellularLocation>
</comment>
<proteinExistence type="inferred from homology"/>
<dbReference type="Proteomes" id="UP000095280">
    <property type="component" value="Unplaced"/>
</dbReference>
<keyword evidence="9" id="KW-0732">Signal</keyword>
<organism evidence="11 13">
    <name type="scientific">Macrostomum lignano</name>
    <dbReference type="NCBI Taxonomy" id="282301"/>
    <lineage>
        <taxon>Eukaryota</taxon>
        <taxon>Metazoa</taxon>
        <taxon>Spiralia</taxon>
        <taxon>Lophotrochozoa</taxon>
        <taxon>Platyhelminthes</taxon>
        <taxon>Rhabditophora</taxon>
        <taxon>Macrostomorpha</taxon>
        <taxon>Macrostomida</taxon>
        <taxon>Macrostomidae</taxon>
        <taxon>Macrostomum</taxon>
    </lineage>
</organism>
<evidence type="ECO:0000313" key="12">
    <source>
        <dbReference type="WBParaSite" id="maker-uti_cns_0002170-snap-gene-0.39-mRNA-1"/>
    </source>
</evidence>
<keyword evidence="4" id="KW-1003">Cell membrane</keyword>
<evidence type="ECO:0000256" key="3">
    <source>
        <dbReference type="ARBA" id="ARBA00022448"/>
    </source>
</evidence>
<comment type="similarity">
    <text evidence="2">Belongs to the ABC-2 integral membrane protein family.</text>
</comment>
<evidence type="ECO:0000256" key="7">
    <source>
        <dbReference type="ARBA" id="ARBA00023136"/>
    </source>
</evidence>
<evidence type="ECO:0000256" key="4">
    <source>
        <dbReference type="ARBA" id="ARBA00022475"/>
    </source>
</evidence>
<feature type="domain" description="ABC transmembrane type-2" evidence="10">
    <location>
        <begin position="1"/>
        <end position="108"/>
    </location>
</feature>
<evidence type="ECO:0000256" key="9">
    <source>
        <dbReference type="SAM" id="SignalP"/>
    </source>
</evidence>
<dbReference type="WBParaSite" id="maker-uti_cns_0046797-snap-gene-0.9-mRNA-1">
    <property type="protein sequence ID" value="maker-uti_cns_0046797-snap-gene-0.9-mRNA-1"/>
    <property type="gene ID" value="maker-uti_cns_0046797-snap-gene-0.9"/>
</dbReference>
<feature type="signal peptide" evidence="9">
    <location>
        <begin position="1"/>
        <end position="18"/>
    </location>
</feature>
<accession>A0A1I8JCS7</accession>
<evidence type="ECO:0000256" key="1">
    <source>
        <dbReference type="ARBA" id="ARBA00004651"/>
    </source>
</evidence>
<feature type="chain" id="PRO_5009845919" evidence="9">
    <location>
        <begin position="19"/>
        <end position="110"/>
    </location>
</feature>
<keyword evidence="5 8" id="KW-0812">Transmembrane</keyword>
<keyword evidence="11" id="KW-1185">Reference proteome</keyword>
<keyword evidence="3" id="KW-0813">Transport</keyword>
<evidence type="ECO:0000313" key="11">
    <source>
        <dbReference type="Proteomes" id="UP000095280"/>
    </source>
</evidence>
<name>A0A1I8JCS7_9PLAT</name>
<dbReference type="PROSITE" id="PS51012">
    <property type="entry name" value="ABC_TM2"/>
    <property type="match status" value="1"/>
</dbReference>
<dbReference type="AlphaFoldDB" id="A0A1I8JCS7"/>
<dbReference type="GO" id="GO:0005886">
    <property type="term" value="C:plasma membrane"/>
    <property type="evidence" value="ECO:0007669"/>
    <property type="project" value="UniProtKB-SubCell"/>
</dbReference>
<dbReference type="GO" id="GO:0140359">
    <property type="term" value="F:ABC-type transporter activity"/>
    <property type="evidence" value="ECO:0007669"/>
    <property type="project" value="InterPro"/>
</dbReference>
<reference evidence="12 13" key="1">
    <citation type="submission" date="2016-11" db="UniProtKB">
        <authorList>
            <consortium name="WormBaseParasite"/>
        </authorList>
    </citation>
    <scope>IDENTIFICATION</scope>
</reference>
<protein>
    <submittedName>
        <fullName evidence="12 13">ABC2_membrane domain-containing protein</fullName>
    </submittedName>
</protein>
<dbReference type="WBParaSite" id="maker-uti_cns_0002170-snap-gene-0.39-mRNA-1">
    <property type="protein sequence ID" value="maker-uti_cns_0002170-snap-gene-0.39-mRNA-1"/>
    <property type="gene ID" value="maker-uti_cns_0002170-snap-gene-0.39"/>
</dbReference>
<feature type="transmembrane region" description="Helical" evidence="8">
    <location>
        <begin position="83"/>
        <end position="105"/>
    </location>
</feature>
<evidence type="ECO:0000313" key="13">
    <source>
        <dbReference type="WBParaSite" id="maker-uti_cns_0046797-snap-gene-0.9-mRNA-1"/>
    </source>
</evidence>
<keyword evidence="7 8" id="KW-0472">Membrane</keyword>
<dbReference type="InterPro" id="IPR051449">
    <property type="entry name" value="ABC-2_transporter_component"/>
</dbReference>
<keyword evidence="6 8" id="KW-1133">Transmembrane helix</keyword>
<evidence type="ECO:0000256" key="2">
    <source>
        <dbReference type="ARBA" id="ARBA00007783"/>
    </source>
</evidence>